<organism evidence="1 2">
    <name type="scientific">Gracilimonas mengyeensis</name>
    <dbReference type="NCBI Taxonomy" id="1302730"/>
    <lineage>
        <taxon>Bacteria</taxon>
        <taxon>Pseudomonadati</taxon>
        <taxon>Balneolota</taxon>
        <taxon>Balneolia</taxon>
        <taxon>Balneolales</taxon>
        <taxon>Balneolaceae</taxon>
        <taxon>Gracilimonas</taxon>
    </lineage>
</organism>
<dbReference type="InterPro" id="IPR029044">
    <property type="entry name" value="Nucleotide-diphossugar_trans"/>
</dbReference>
<dbReference type="SUPFAM" id="SSF53448">
    <property type="entry name" value="Nucleotide-diphospho-sugar transferases"/>
    <property type="match status" value="1"/>
</dbReference>
<sequence length="344" mass="40336">MLTPVKNKKLGNEGYIYVSYGHPKYLQHAVASVTTLRRYDTERPVAIVCTKKHQQLIKKHNLSDFFDLVFDLPEEHASIVGFKHNFYNYLFFENNLFLDSDIIWCKNPDPLWEAFRPFDFTVTGTLVSDNFFGAPKSIGVVKDILLRRRTRTLKRFGLSYLSRAQTGIMYSSDYALTKKTCELAKEMLKRKSETHFQSRKKEKGRTEESCEWSLAMAMSKLNIPVYPWFQGLNSPQLDYIEMLTDHDKEFEYVNCKYYSHRFVYSLRGLKSDFLKKLLIGVFTLYPGNGDYMMVTPFCLHFGWYHEKKAFLDFSDKIWNRLESGLDTSHYENRIQEADSSATEA</sequence>
<accession>A0A521ABP4</accession>
<protein>
    <submittedName>
        <fullName evidence="1">Uncharacterized protein</fullName>
    </submittedName>
</protein>
<proteinExistence type="predicted"/>
<name>A0A521ABP4_9BACT</name>
<evidence type="ECO:0000313" key="2">
    <source>
        <dbReference type="Proteomes" id="UP000317557"/>
    </source>
</evidence>
<reference evidence="1 2" key="1">
    <citation type="submission" date="2017-05" db="EMBL/GenBank/DDBJ databases">
        <authorList>
            <person name="Varghese N."/>
            <person name="Submissions S."/>
        </authorList>
    </citation>
    <scope>NUCLEOTIDE SEQUENCE [LARGE SCALE GENOMIC DNA]</scope>
    <source>
        <strain evidence="1 2">DSM 21985</strain>
    </source>
</reference>
<dbReference type="Gene3D" id="3.90.550.10">
    <property type="entry name" value="Spore Coat Polysaccharide Biosynthesis Protein SpsA, Chain A"/>
    <property type="match status" value="1"/>
</dbReference>
<dbReference type="EMBL" id="FXTP01000001">
    <property type="protein sequence ID" value="SMO32234.1"/>
    <property type="molecule type" value="Genomic_DNA"/>
</dbReference>
<dbReference type="AlphaFoldDB" id="A0A521ABP4"/>
<evidence type="ECO:0000313" key="1">
    <source>
        <dbReference type="EMBL" id="SMO32234.1"/>
    </source>
</evidence>
<gene>
    <name evidence="1" type="ORF">SAMN06265219_10131</name>
</gene>
<dbReference type="Proteomes" id="UP000317557">
    <property type="component" value="Unassembled WGS sequence"/>
</dbReference>
<keyword evidence="2" id="KW-1185">Reference proteome</keyword>
<dbReference type="RefSeq" id="WP_142452568.1">
    <property type="nucleotide sequence ID" value="NZ_FXTP01000001.1"/>
</dbReference>
<dbReference type="OrthoDB" id="1490936at2"/>